<sequence>TNFVAIYSLLSDFELQFPFCVQIGRAFKVCSWTAKLQSCSSEESKVLAPAGVGRALPSSPPPEWRGTCERGRRRFGRYSLLSKLSTDACKFHFSRWIEVHTMLLGTATNFVATRCILFNLGLPFPFCVQSAKKPT</sequence>
<evidence type="ECO:0000313" key="1">
    <source>
        <dbReference type="EMBL" id="JAR89378.1"/>
    </source>
</evidence>
<feature type="non-terminal residue" evidence="1">
    <location>
        <position position="1"/>
    </location>
</feature>
<protein>
    <submittedName>
        <fullName evidence="1">Uncharacterized protein</fullName>
    </submittedName>
</protein>
<dbReference type="EMBL" id="GEGO01006026">
    <property type="protein sequence ID" value="JAR89378.1"/>
    <property type="molecule type" value="Transcribed_RNA"/>
</dbReference>
<accession>A0A147BF50</accession>
<dbReference type="AlphaFoldDB" id="A0A147BF50"/>
<proteinExistence type="predicted"/>
<organism evidence="1">
    <name type="scientific">Ixodes ricinus</name>
    <name type="common">Common tick</name>
    <name type="synonym">Acarus ricinus</name>
    <dbReference type="NCBI Taxonomy" id="34613"/>
    <lineage>
        <taxon>Eukaryota</taxon>
        <taxon>Metazoa</taxon>
        <taxon>Ecdysozoa</taxon>
        <taxon>Arthropoda</taxon>
        <taxon>Chelicerata</taxon>
        <taxon>Arachnida</taxon>
        <taxon>Acari</taxon>
        <taxon>Parasitiformes</taxon>
        <taxon>Ixodida</taxon>
        <taxon>Ixodoidea</taxon>
        <taxon>Ixodidae</taxon>
        <taxon>Ixodinae</taxon>
        <taxon>Ixodes</taxon>
    </lineage>
</organism>
<name>A0A147BF50_IXORI</name>
<reference evidence="1" key="1">
    <citation type="journal article" date="2018" name="PLoS Negl. Trop. Dis.">
        <title>Sialome diversity of ticks revealed by RNAseq of single tick salivary glands.</title>
        <authorList>
            <person name="Perner J."/>
            <person name="Kropackova S."/>
            <person name="Kopacek P."/>
            <person name="Ribeiro J.M."/>
        </authorList>
    </citation>
    <scope>NUCLEOTIDE SEQUENCE</scope>
    <source>
        <strain evidence="1">Siblings of single egg batch collected in Ceske Budejovice</strain>
        <tissue evidence="1">Salivary glands</tissue>
    </source>
</reference>